<evidence type="ECO:0000256" key="1">
    <source>
        <dbReference type="SAM" id="MobiDB-lite"/>
    </source>
</evidence>
<accession>A0AAD8NRM2</accession>
<evidence type="ECO:0000313" key="2">
    <source>
        <dbReference type="EMBL" id="KAK1425775.1"/>
    </source>
</evidence>
<dbReference type="EMBL" id="JAUHHV010000005">
    <property type="protein sequence ID" value="KAK1425775.1"/>
    <property type="molecule type" value="Genomic_DNA"/>
</dbReference>
<comment type="caution">
    <text evidence="2">The sequence shown here is derived from an EMBL/GenBank/DDBJ whole genome shotgun (WGS) entry which is preliminary data.</text>
</comment>
<protein>
    <submittedName>
        <fullName evidence="2">Uncharacterized protein</fullName>
    </submittedName>
</protein>
<dbReference type="AlphaFoldDB" id="A0AAD8NRM2"/>
<proteinExistence type="predicted"/>
<keyword evidence="3" id="KW-1185">Reference proteome</keyword>
<organism evidence="2 3">
    <name type="scientific">Tagetes erecta</name>
    <name type="common">African marigold</name>
    <dbReference type="NCBI Taxonomy" id="13708"/>
    <lineage>
        <taxon>Eukaryota</taxon>
        <taxon>Viridiplantae</taxon>
        <taxon>Streptophyta</taxon>
        <taxon>Embryophyta</taxon>
        <taxon>Tracheophyta</taxon>
        <taxon>Spermatophyta</taxon>
        <taxon>Magnoliopsida</taxon>
        <taxon>eudicotyledons</taxon>
        <taxon>Gunneridae</taxon>
        <taxon>Pentapetalae</taxon>
        <taxon>asterids</taxon>
        <taxon>campanulids</taxon>
        <taxon>Asterales</taxon>
        <taxon>Asteraceae</taxon>
        <taxon>Asteroideae</taxon>
        <taxon>Heliantheae alliance</taxon>
        <taxon>Tageteae</taxon>
        <taxon>Tagetes</taxon>
    </lineage>
</organism>
<name>A0AAD8NRM2_TARER</name>
<sequence length="119" mass="13733">MDTRTSADLKKAIEALENEKKEMSQRMRLMQAQIEELTVSGRKSGAGGGSDYDENETPVDRRLPNDIKVDIPEYEGRLDSDEFVEWLNTVERVFDYKQTSEENKVKVVALKLRKHLSAW</sequence>
<evidence type="ECO:0000313" key="3">
    <source>
        <dbReference type="Proteomes" id="UP001229421"/>
    </source>
</evidence>
<gene>
    <name evidence="2" type="ORF">QVD17_21133</name>
</gene>
<dbReference type="Proteomes" id="UP001229421">
    <property type="component" value="Unassembled WGS sequence"/>
</dbReference>
<feature type="region of interest" description="Disordered" evidence="1">
    <location>
        <begin position="38"/>
        <end position="66"/>
    </location>
</feature>
<reference evidence="2" key="1">
    <citation type="journal article" date="2023" name="bioRxiv">
        <title>Improved chromosome-level genome assembly for marigold (Tagetes erecta).</title>
        <authorList>
            <person name="Jiang F."/>
            <person name="Yuan L."/>
            <person name="Wang S."/>
            <person name="Wang H."/>
            <person name="Xu D."/>
            <person name="Wang A."/>
            <person name="Fan W."/>
        </authorList>
    </citation>
    <scope>NUCLEOTIDE SEQUENCE</scope>
    <source>
        <strain evidence="2">WSJ</strain>
        <tissue evidence="2">Leaf</tissue>
    </source>
</reference>